<dbReference type="GO" id="GO:0006207">
    <property type="term" value="P:'de novo' pyrimidine nucleobase biosynthetic process"/>
    <property type="evidence" value="ECO:0007669"/>
    <property type="project" value="TreeGrafter"/>
</dbReference>
<comment type="caution">
    <text evidence="8">The sequence shown here is derived from an EMBL/GenBank/DDBJ whole genome shotgun (WGS) entry which is preliminary data.</text>
</comment>
<comment type="cofactor">
    <cofactor evidence="1">
        <name>FMN</name>
        <dbReference type="ChEBI" id="CHEBI:58210"/>
    </cofactor>
</comment>
<evidence type="ECO:0000256" key="5">
    <source>
        <dbReference type="ARBA" id="ARBA00022975"/>
    </source>
</evidence>
<evidence type="ECO:0000259" key="7">
    <source>
        <dbReference type="Pfam" id="PF01180"/>
    </source>
</evidence>
<dbReference type="InterPro" id="IPR012135">
    <property type="entry name" value="Dihydroorotate_DH_1_2"/>
</dbReference>
<feature type="domain" description="Dihydroorotate dehydrogenase catalytic" evidence="7">
    <location>
        <begin position="95"/>
        <end position="290"/>
    </location>
</feature>
<evidence type="ECO:0000256" key="1">
    <source>
        <dbReference type="ARBA" id="ARBA00001917"/>
    </source>
</evidence>
<reference evidence="8 9" key="1">
    <citation type="journal article" date="2015" name="Genome Announc.">
        <title>Draft Genome Sequence of the Thermophile Thermus filiformis ATCC 43280, Producer of Carotenoid-(Di)glucoside-Branched Fatty Acid (Di)esters and Source of Hyperthermostable Enzymes of Biotechnological Interest.</title>
        <authorList>
            <person name="Mandelli F."/>
            <person name="Oliveira Ramires B."/>
            <person name="Couger M.B."/>
            <person name="Paixao D.A."/>
            <person name="Camilo C.M."/>
            <person name="Polikarpov I."/>
            <person name="Prade R."/>
            <person name="Riano-Pachon D.M."/>
            <person name="Squina F.M."/>
        </authorList>
    </citation>
    <scope>NUCLEOTIDE SEQUENCE [LARGE SCALE GENOMIC DNA]</scope>
    <source>
        <strain evidence="8 9">ATCC 43280</strain>
    </source>
</reference>
<keyword evidence="9" id="KW-1185">Reference proteome</keyword>
<dbReference type="PANTHER" id="PTHR48109:SF3">
    <property type="entry name" value="SLL0744 PROTEIN"/>
    <property type="match status" value="1"/>
</dbReference>
<dbReference type="UniPathway" id="UPA00070"/>
<gene>
    <name evidence="8" type="ORF">THFILI_03230</name>
</gene>
<evidence type="ECO:0000256" key="6">
    <source>
        <dbReference type="ARBA" id="ARBA00023002"/>
    </source>
</evidence>
<dbReference type="GO" id="GO:1990663">
    <property type="term" value="F:dihydroorotate dehydrogenase (fumarate) activity"/>
    <property type="evidence" value="ECO:0007669"/>
    <property type="project" value="UniProtKB-EC"/>
</dbReference>
<dbReference type="GO" id="GO:0044205">
    <property type="term" value="P:'de novo' UMP biosynthetic process"/>
    <property type="evidence" value="ECO:0007669"/>
    <property type="project" value="UniProtKB-UniPathway"/>
</dbReference>
<dbReference type="EC" id="1.3.98.1" evidence="8"/>
<keyword evidence="6 8" id="KW-0560">Oxidoreductase</keyword>
<dbReference type="InterPro" id="IPR005720">
    <property type="entry name" value="Dihydroorotate_DH_cat"/>
</dbReference>
<evidence type="ECO:0000313" key="8">
    <source>
        <dbReference type="EMBL" id="KGQ21114.1"/>
    </source>
</evidence>
<dbReference type="InterPro" id="IPR050074">
    <property type="entry name" value="DHO_dehydrogenase"/>
</dbReference>
<dbReference type="NCBIfam" id="NF005741">
    <property type="entry name" value="PRK07565.1"/>
    <property type="match status" value="1"/>
</dbReference>
<dbReference type="PIRSF" id="PIRSF000164">
    <property type="entry name" value="DHO_oxidase"/>
    <property type="match status" value="1"/>
</dbReference>
<proteinExistence type="predicted"/>
<keyword evidence="3" id="KW-0285">Flavoprotein</keyword>
<evidence type="ECO:0000256" key="2">
    <source>
        <dbReference type="ARBA" id="ARBA00004725"/>
    </source>
</evidence>
<dbReference type="Proteomes" id="UP000030364">
    <property type="component" value="Unassembled WGS sequence"/>
</dbReference>
<dbReference type="GO" id="GO:0005737">
    <property type="term" value="C:cytoplasm"/>
    <property type="evidence" value="ECO:0007669"/>
    <property type="project" value="InterPro"/>
</dbReference>
<dbReference type="InterPro" id="IPR013785">
    <property type="entry name" value="Aldolase_TIM"/>
</dbReference>
<comment type="pathway">
    <text evidence="2">Pyrimidine metabolism; UMP biosynthesis via de novo pathway.</text>
</comment>
<dbReference type="STRING" id="276.THFILI_03230"/>
<dbReference type="Pfam" id="PF01180">
    <property type="entry name" value="DHO_dh"/>
    <property type="match status" value="1"/>
</dbReference>
<evidence type="ECO:0000256" key="4">
    <source>
        <dbReference type="ARBA" id="ARBA00022643"/>
    </source>
</evidence>
<dbReference type="PANTHER" id="PTHR48109">
    <property type="entry name" value="DIHYDROOROTATE DEHYDROGENASE (QUINONE), MITOCHONDRIAL-RELATED"/>
    <property type="match status" value="1"/>
</dbReference>
<protein>
    <submittedName>
        <fullName evidence="8">Dihydroorotate dehydrogenase</fullName>
        <ecNumber evidence="8">1.3.98.1</ecNumber>
    </submittedName>
</protein>
<sequence>MELKTEYLGLALKHPVVASASPLTETLDGFLRLEDGGAAAIVMHSLFEEQLLHESESLDHYLHYGHESYAEALTYFPRAEEYRLAPDRYLDLLARAKERVEVPIIASLNGVSRGGWVEFAKDLEEAGADALELNLYYIPTDPGLSAQEVEAMYLDTIRAVREAIRIPLAVKVGHAFTAFAHFAKRAEEAGADALVLFNRFYQPDFDLETLSVFPTLHLSRPYEVLLRLHWIALLYGRVGLELALTGGVHSGMEAMKGLLAGAQVVMMTSAVLQNGPGHFHKVVEELKRLMEEKEYESVDQMRGAMSYRKVAEPAAFERANYLKVLGSYRLPTS</sequence>
<dbReference type="PATRIC" id="fig|276.5.peg.2086"/>
<dbReference type="OrthoDB" id="9794954at2"/>
<accession>A0A0A2X7C6</accession>
<dbReference type="SUPFAM" id="SSF51395">
    <property type="entry name" value="FMN-linked oxidoreductases"/>
    <property type="match status" value="1"/>
</dbReference>
<dbReference type="EMBL" id="JPSL02000037">
    <property type="protein sequence ID" value="KGQ21114.1"/>
    <property type="molecule type" value="Genomic_DNA"/>
</dbReference>
<evidence type="ECO:0000256" key="3">
    <source>
        <dbReference type="ARBA" id="ARBA00022630"/>
    </source>
</evidence>
<dbReference type="RefSeq" id="WP_038066912.1">
    <property type="nucleotide sequence ID" value="NZ_JPSL02000037.1"/>
</dbReference>
<keyword evidence="5" id="KW-0665">Pyrimidine biosynthesis</keyword>
<keyword evidence="4" id="KW-0288">FMN</keyword>
<dbReference type="Gene3D" id="3.20.20.70">
    <property type="entry name" value="Aldolase class I"/>
    <property type="match status" value="1"/>
</dbReference>
<evidence type="ECO:0000313" key="9">
    <source>
        <dbReference type="Proteomes" id="UP000030364"/>
    </source>
</evidence>
<organism evidence="8 9">
    <name type="scientific">Thermus filiformis</name>
    <dbReference type="NCBI Taxonomy" id="276"/>
    <lineage>
        <taxon>Bacteria</taxon>
        <taxon>Thermotogati</taxon>
        <taxon>Deinococcota</taxon>
        <taxon>Deinococci</taxon>
        <taxon>Thermales</taxon>
        <taxon>Thermaceae</taxon>
        <taxon>Thermus</taxon>
    </lineage>
</organism>
<name>A0A0A2X7C6_THEFI</name>
<dbReference type="AlphaFoldDB" id="A0A0A2X7C6"/>
<dbReference type="CDD" id="cd04739">
    <property type="entry name" value="DHOD_like"/>
    <property type="match status" value="1"/>
</dbReference>